<keyword evidence="7" id="KW-0443">Lipid metabolism</keyword>
<comment type="subcellular location">
    <subcellularLocation>
        <location evidence="1">Secreted</location>
    </subcellularLocation>
</comment>
<name>A0A2G5F5P9_AQUCA</name>
<dbReference type="GO" id="GO:0016788">
    <property type="term" value="F:hydrolase activity, acting on ester bonds"/>
    <property type="evidence" value="ECO:0007669"/>
    <property type="project" value="InterPro"/>
</dbReference>
<dbReference type="GO" id="GO:0016042">
    <property type="term" value="P:lipid catabolic process"/>
    <property type="evidence" value="ECO:0007669"/>
    <property type="project" value="UniProtKB-KW"/>
</dbReference>
<dbReference type="InterPro" id="IPR051238">
    <property type="entry name" value="GDSL_esterase/lipase"/>
</dbReference>
<evidence type="ECO:0000256" key="5">
    <source>
        <dbReference type="ARBA" id="ARBA00022801"/>
    </source>
</evidence>
<organism evidence="9 10">
    <name type="scientific">Aquilegia coerulea</name>
    <name type="common">Rocky mountain columbine</name>
    <dbReference type="NCBI Taxonomy" id="218851"/>
    <lineage>
        <taxon>Eukaryota</taxon>
        <taxon>Viridiplantae</taxon>
        <taxon>Streptophyta</taxon>
        <taxon>Embryophyta</taxon>
        <taxon>Tracheophyta</taxon>
        <taxon>Spermatophyta</taxon>
        <taxon>Magnoliopsida</taxon>
        <taxon>Ranunculales</taxon>
        <taxon>Ranunculaceae</taxon>
        <taxon>Thalictroideae</taxon>
        <taxon>Aquilegia</taxon>
    </lineage>
</organism>
<dbReference type="Gene3D" id="3.40.50.1110">
    <property type="entry name" value="SGNH hydrolase"/>
    <property type="match status" value="1"/>
</dbReference>
<dbReference type="EMBL" id="KZ305019">
    <property type="protein sequence ID" value="PIA63299.1"/>
    <property type="molecule type" value="Genomic_DNA"/>
</dbReference>
<keyword evidence="4 8" id="KW-0732">Signal</keyword>
<evidence type="ECO:0000256" key="2">
    <source>
        <dbReference type="ARBA" id="ARBA00008668"/>
    </source>
</evidence>
<dbReference type="CDD" id="cd01837">
    <property type="entry name" value="SGNH_plant_lipase_like"/>
    <property type="match status" value="1"/>
</dbReference>
<feature type="signal peptide" evidence="8">
    <location>
        <begin position="1"/>
        <end position="23"/>
    </location>
</feature>
<dbReference type="Proteomes" id="UP000230069">
    <property type="component" value="Unassembled WGS sequence"/>
</dbReference>
<dbReference type="Pfam" id="PF00657">
    <property type="entry name" value="Lipase_GDSL"/>
    <property type="match status" value="1"/>
</dbReference>
<feature type="chain" id="PRO_5013559173" evidence="8">
    <location>
        <begin position="24"/>
        <end position="361"/>
    </location>
</feature>
<evidence type="ECO:0000256" key="8">
    <source>
        <dbReference type="SAM" id="SignalP"/>
    </source>
</evidence>
<evidence type="ECO:0000256" key="6">
    <source>
        <dbReference type="ARBA" id="ARBA00022963"/>
    </source>
</evidence>
<protein>
    <submittedName>
        <fullName evidence="9">Uncharacterized protein</fullName>
    </submittedName>
</protein>
<proteinExistence type="inferred from homology"/>
<reference evidence="9 10" key="1">
    <citation type="submission" date="2017-09" db="EMBL/GenBank/DDBJ databases">
        <title>WGS assembly of Aquilegia coerulea Goldsmith.</title>
        <authorList>
            <person name="Hodges S."/>
            <person name="Kramer E."/>
            <person name="Nordborg M."/>
            <person name="Tomkins J."/>
            <person name="Borevitz J."/>
            <person name="Derieg N."/>
            <person name="Yan J."/>
            <person name="Mihaltcheva S."/>
            <person name="Hayes R.D."/>
            <person name="Rokhsar D."/>
        </authorList>
    </citation>
    <scope>NUCLEOTIDE SEQUENCE [LARGE SCALE GENOMIC DNA]</scope>
    <source>
        <strain evidence="10">cv. Goldsmith</strain>
    </source>
</reference>
<comment type="similarity">
    <text evidence="2">Belongs to the 'GDSL' lipolytic enzyme family.</text>
</comment>
<dbReference type="InterPro" id="IPR036514">
    <property type="entry name" value="SGNH_hydro_sf"/>
</dbReference>
<keyword evidence="3" id="KW-0964">Secreted</keyword>
<evidence type="ECO:0000313" key="9">
    <source>
        <dbReference type="EMBL" id="PIA63299.1"/>
    </source>
</evidence>
<dbReference type="PANTHER" id="PTHR45650:SF14">
    <property type="entry name" value="GDSL ESTERASE_LIPASE 7-LIKE"/>
    <property type="match status" value="1"/>
</dbReference>
<keyword evidence="5" id="KW-0378">Hydrolase</keyword>
<dbReference type="OrthoDB" id="1600564at2759"/>
<dbReference type="InParanoid" id="A0A2G5F5P9"/>
<dbReference type="InterPro" id="IPR001087">
    <property type="entry name" value="GDSL"/>
</dbReference>
<evidence type="ECO:0000256" key="7">
    <source>
        <dbReference type="ARBA" id="ARBA00023098"/>
    </source>
</evidence>
<dbReference type="InterPro" id="IPR035669">
    <property type="entry name" value="SGNH_plant_lipase-like"/>
</dbReference>
<keyword evidence="10" id="KW-1185">Reference proteome</keyword>
<dbReference type="AlphaFoldDB" id="A0A2G5F5P9"/>
<evidence type="ECO:0000313" key="10">
    <source>
        <dbReference type="Proteomes" id="UP000230069"/>
    </source>
</evidence>
<evidence type="ECO:0000256" key="4">
    <source>
        <dbReference type="ARBA" id="ARBA00022729"/>
    </source>
</evidence>
<gene>
    <name evidence="9" type="ORF">AQUCO_00200963v1</name>
</gene>
<dbReference type="PANTHER" id="PTHR45650">
    <property type="entry name" value="GDSL-LIKE LIPASE/ACYLHYDROLASE-RELATED"/>
    <property type="match status" value="1"/>
</dbReference>
<dbReference type="GO" id="GO:0005576">
    <property type="term" value="C:extracellular region"/>
    <property type="evidence" value="ECO:0007669"/>
    <property type="project" value="UniProtKB-SubCell"/>
</dbReference>
<keyword evidence="6" id="KW-0442">Lipid degradation</keyword>
<evidence type="ECO:0000256" key="3">
    <source>
        <dbReference type="ARBA" id="ARBA00022525"/>
    </source>
</evidence>
<accession>A0A2G5F5P9</accession>
<evidence type="ECO:0000256" key="1">
    <source>
        <dbReference type="ARBA" id="ARBA00004613"/>
    </source>
</evidence>
<dbReference type="STRING" id="218851.A0A2G5F5P9"/>
<sequence>MARNYSMVLLFICIFLHLILVNCQSSLAPALYVFGDSLSESGNNNFLPTDAKANYTPYGMDVPSGATGRFTNGKTIIDFIAQSLGLPLVPAYLSLSTSDKINIKTGVNYASGASGILPETSTALGMVMSLDKQIKNFRNTVLLKTLTAPAQLKNLSDSIFWVSIGNNDYINNYLKPANYMSSWIYTPQQFANLLVDRLRKGLRNMYILGARKFVVFNIGRLGCIPAIVNSANPKPTTPCVEDVNNLVLLYNTMLPGMIRELERTLIGSIFVHGDAFGLNQTSAEAGITVVQTPCCAVGGNGMCIPNSIPCPDRNNFIFYDNFHPTEIVNIGQASDCFSGYSSCVPINVQQLAQKQLASLSF</sequence>